<sequence length="54" mass="5987">GKFSYDYEPVKIKEDSMLRAKDITGHGEPIDLCPRCIYKAAVLVKDMLTIGEAG</sequence>
<dbReference type="EMBL" id="BARS01014529">
    <property type="protein sequence ID" value="GAF94302.1"/>
    <property type="molecule type" value="Genomic_DNA"/>
</dbReference>
<name>X0U1L7_9ZZZZ</name>
<feature type="non-terminal residue" evidence="1">
    <location>
        <position position="1"/>
    </location>
</feature>
<feature type="non-terminal residue" evidence="1">
    <location>
        <position position="54"/>
    </location>
</feature>
<organism evidence="1">
    <name type="scientific">marine sediment metagenome</name>
    <dbReference type="NCBI Taxonomy" id="412755"/>
    <lineage>
        <taxon>unclassified sequences</taxon>
        <taxon>metagenomes</taxon>
        <taxon>ecological metagenomes</taxon>
    </lineage>
</organism>
<comment type="caution">
    <text evidence="1">The sequence shown here is derived from an EMBL/GenBank/DDBJ whole genome shotgun (WGS) entry which is preliminary data.</text>
</comment>
<accession>X0U1L7</accession>
<dbReference type="AlphaFoldDB" id="X0U1L7"/>
<evidence type="ECO:0000313" key="1">
    <source>
        <dbReference type="EMBL" id="GAF94302.1"/>
    </source>
</evidence>
<gene>
    <name evidence="1" type="ORF">S01H1_24415</name>
</gene>
<protein>
    <submittedName>
        <fullName evidence="1">Uncharacterized protein</fullName>
    </submittedName>
</protein>
<proteinExistence type="predicted"/>
<reference evidence="1" key="1">
    <citation type="journal article" date="2014" name="Front. Microbiol.">
        <title>High frequency of phylogenetically diverse reductive dehalogenase-homologous genes in deep subseafloor sedimentary metagenomes.</title>
        <authorList>
            <person name="Kawai M."/>
            <person name="Futagami T."/>
            <person name="Toyoda A."/>
            <person name="Takaki Y."/>
            <person name="Nishi S."/>
            <person name="Hori S."/>
            <person name="Arai W."/>
            <person name="Tsubouchi T."/>
            <person name="Morono Y."/>
            <person name="Uchiyama I."/>
            <person name="Ito T."/>
            <person name="Fujiyama A."/>
            <person name="Inagaki F."/>
            <person name="Takami H."/>
        </authorList>
    </citation>
    <scope>NUCLEOTIDE SEQUENCE</scope>
    <source>
        <strain evidence="1">Expedition CK06-06</strain>
    </source>
</reference>